<keyword evidence="1" id="KW-0472">Membrane</keyword>
<keyword evidence="1" id="KW-0812">Transmembrane</keyword>
<protein>
    <submittedName>
        <fullName evidence="2">Uncharacterized protein</fullName>
    </submittedName>
</protein>
<evidence type="ECO:0000256" key="1">
    <source>
        <dbReference type="SAM" id="Phobius"/>
    </source>
</evidence>
<feature type="transmembrane region" description="Helical" evidence="1">
    <location>
        <begin position="28"/>
        <end position="48"/>
    </location>
</feature>
<proteinExistence type="predicted"/>
<keyword evidence="1" id="KW-1133">Transmembrane helix</keyword>
<organism evidence="2 3">
    <name type="scientific">Portunus trituberculatus</name>
    <name type="common">Swimming crab</name>
    <name type="synonym">Neptunus trituberculatus</name>
    <dbReference type="NCBI Taxonomy" id="210409"/>
    <lineage>
        <taxon>Eukaryota</taxon>
        <taxon>Metazoa</taxon>
        <taxon>Ecdysozoa</taxon>
        <taxon>Arthropoda</taxon>
        <taxon>Crustacea</taxon>
        <taxon>Multicrustacea</taxon>
        <taxon>Malacostraca</taxon>
        <taxon>Eumalacostraca</taxon>
        <taxon>Eucarida</taxon>
        <taxon>Decapoda</taxon>
        <taxon>Pleocyemata</taxon>
        <taxon>Brachyura</taxon>
        <taxon>Eubrachyura</taxon>
        <taxon>Portunoidea</taxon>
        <taxon>Portunidae</taxon>
        <taxon>Portuninae</taxon>
        <taxon>Portunus</taxon>
    </lineage>
</organism>
<dbReference type="Proteomes" id="UP000324222">
    <property type="component" value="Unassembled WGS sequence"/>
</dbReference>
<dbReference type="AlphaFoldDB" id="A0A5B7CSJ4"/>
<gene>
    <name evidence="2" type="ORF">E2C01_005146</name>
</gene>
<dbReference type="EMBL" id="VSRR010000217">
    <property type="protein sequence ID" value="MPC12449.1"/>
    <property type="molecule type" value="Genomic_DNA"/>
</dbReference>
<reference evidence="2 3" key="1">
    <citation type="submission" date="2019-05" db="EMBL/GenBank/DDBJ databases">
        <title>Another draft genome of Portunus trituberculatus and its Hox gene families provides insights of decapod evolution.</title>
        <authorList>
            <person name="Jeong J.-H."/>
            <person name="Song I."/>
            <person name="Kim S."/>
            <person name="Choi T."/>
            <person name="Kim D."/>
            <person name="Ryu S."/>
            <person name="Kim W."/>
        </authorList>
    </citation>
    <scope>NUCLEOTIDE SEQUENCE [LARGE SCALE GENOMIC DNA]</scope>
    <source>
        <tissue evidence="2">Muscle</tissue>
    </source>
</reference>
<accession>A0A5B7CSJ4</accession>
<comment type="caution">
    <text evidence="2">The sequence shown here is derived from an EMBL/GenBank/DDBJ whole genome shotgun (WGS) entry which is preliminary data.</text>
</comment>
<keyword evidence="3" id="KW-1185">Reference proteome</keyword>
<evidence type="ECO:0000313" key="2">
    <source>
        <dbReference type="EMBL" id="MPC12449.1"/>
    </source>
</evidence>
<sequence>MIAVVAVVVVMVVVVVWVTRGGRGREEAFPSLLVFLLLLLLFSCLSYAMKIVDQRFVQLWGRVRVMNIQTRSLVVPGDCEAANLEELLVGPLD</sequence>
<name>A0A5B7CSJ4_PORTR</name>
<evidence type="ECO:0000313" key="3">
    <source>
        <dbReference type="Proteomes" id="UP000324222"/>
    </source>
</evidence>